<proteinExistence type="predicted"/>
<dbReference type="AlphaFoldDB" id="A0A4P6KUE9"/>
<dbReference type="Proteomes" id="UP000290637">
    <property type="component" value="Chromosome"/>
</dbReference>
<gene>
    <name evidence="2" type="ORF">EWM63_00770</name>
</gene>
<dbReference type="GO" id="GO:0005829">
    <property type="term" value="C:cytosol"/>
    <property type="evidence" value="ECO:0007669"/>
    <property type="project" value="TreeGrafter"/>
</dbReference>
<dbReference type="SUPFAM" id="SSF51430">
    <property type="entry name" value="NAD(P)-linked oxidoreductase"/>
    <property type="match status" value="1"/>
</dbReference>
<sequence length="347" mass="37423">MNVHDTRMIGRSAGRSAGRGAGPLPLTCMGLGCAQLGGLYEPMDDADARAIVDAAWDLGIRYFDTAPYYGFTLSEHRLGAALRQRQRADYVVSTKVGRLMRPDPTVNPGDCGWGAPLPFRPVFDYTYDGIRRSHEDSLQRLGMDRVDILYVHDIGRTTHGGHGRHEHYWNQLTDGGGFRALTQLRDEGSVRAFGLGVNEWEAVADAMDACDLDCALLAGRYTLLEQASREPLLDRCAERGIGIVIGGPFNSGILAGTRKFNYEDAPADVVARVQAIDATCREAGVSVPAAALQFPMAHPAVVSCIPGAQSVAQLRQNAAWFAQPIPADLWGALAGRGLIDPRAPVPA</sequence>
<dbReference type="InterPro" id="IPR036812">
    <property type="entry name" value="NAD(P)_OxRdtase_dom_sf"/>
</dbReference>
<dbReference type="InterPro" id="IPR023210">
    <property type="entry name" value="NADP_OxRdtase_dom"/>
</dbReference>
<evidence type="ECO:0000313" key="3">
    <source>
        <dbReference type="Proteomes" id="UP000290637"/>
    </source>
</evidence>
<dbReference type="OrthoDB" id="9768851at2"/>
<organism evidence="2 3">
    <name type="scientific">Pseudoduganella lutea</name>
    <dbReference type="NCBI Taxonomy" id="321985"/>
    <lineage>
        <taxon>Bacteria</taxon>
        <taxon>Pseudomonadati</taxon>
        <taxon>Pseudomonadota</taxon>
        <taxon>Betaproteobacteria</taxon>
        <taxon>Burkholderiales</taxon>
        <taxon>Oxalobacteraceae</taxon>
        <taxon>Telluria group</taxon>
        <taxon>Pseudoduganella</taxon>
    </lineage>
</organism>
<dbReference type="Pfam" id="PF00248">
    <property type="entry name" value="Aldo_ket_red"/>
    <property type="match status" value="1"/>
</dbReference>
<evidence type="ECO:0000313" key="2">
    <source>
        <dbReference type="EMBL" id="QBE61708.1"/>
    </source>
</evidence>
<feature type="domain" description="NADP-dependent oxidoreductase" evidence="1">
    <location>
        <begin position="29"/>
        <end position="331"/>
    </location>
</feature>
<dbReference type="InterPro" id="IPR020471">
    <property type="entry name" value="AKR"/>
</dbReference>
<name>A0A4P6KUE9_9BURK</name>
<keyword evidence="3" id="KW-1185">Reference proteome</keyword>
<dbReference type="GO" id="GO:0016491">
    <property type="term" value="F:oxidoreductase activity"/>
    <property type="evidence" value="ECO:0007669"/>
    <property type="project" value="InterPro"/>
</dbReference>
<dbReference type="PANTHER" id="PTHR42686:SF1">
    <property type="entry name" value="GH17980P-RELATED"/>
    <property type="match status" value="1"/>
</dbReference>
<dbReference type="RefSeq" id="WP_130184845.1">
    <property type="nucleotide sequence ID" value="NZ_CP035913.1"/>
</dbReference>
<protein>
    <submittedName>
        <fullName evidence="2">Aldo/keto reductase</fullName>
    </submittedName>
</protein>
<dbReference type="Gene3D" id="3.20.20.100">
    <property type="entry name" value="NADP-dependent oxidoreductase domain"/>
    <property type="match status" value="1"/>
</dbReference>
<dbReference type="PANTHER" id="PTHR42686">
    <property type="entry name" value="GH17980P-RELATED"/>
    <property type="match status" value="1"/>
</dbReference>
<dbReference type="PROSITE" id="PS51257">
    <property type="entry name" value="PROKAR_LIPOPROTEIN"/>
    <property type="match status" value="1"/>
</dbReference>
<dbReference type="KEGG" id="plue:EWM63_00770"/>
<evidence type="ECO:0000259" key="1">
    <source>
        <dbReference type="Pfam" id="PF00248"/>
    </source>
</evidence>
<accession>A0A4P6KUE9</accession>
<reference evidence="2 3" key="1">
    <citation type="submission" date="2019-02" db="EMBL/GenBank/DDBJ databases">
        <title>Draft Genome Sequences of Six Type Strains of the Genus Massilia.</title>
        <authorList>
            <person name="Miess H."/>
            <person name="Frediansyhah A."/>
            <person name="Gross H."/>
        </authorList>
    </citation>
    <scope>NUCLEOTIDE SEQUENCE [LARGE SCALE GENOMIC DNA]</scope>
    <source>
        <strain evidence="2 3">DSM 17473</strain>
    </source>
</reference>
<dbReference type="EMBL" id="CP035913">
    <property type="protein sequence ID" value="QBE61708.1"/>
    <property type="molecule type" value="Genomic_DNA"/>
</dbReference>